<reference evidence="1" key="1">
    <citation type="submission" date="2014-09" db="EMBL/GenBank/DDBJ databases">
        <authorList>
            <person name="Magalhaes I.L.F."/>
            <person name="Oliveira U."/>
            <person name="Santos F.R."/>
            <person name="Vidigal T.H.D.A."/>
            <person name="Brescovit A.D."/>
            <person name="Santos A.J."/>
        </authorList>
    </citation>
    <scope>NUCLEOTIDE SEQUENCE</scope>
    <source>
        <tissue evidence="1">Shoot tissue taken approximately 20 cm above the soil surface</tissue>
    </source>
</reference>
<dbReference type="EMBL" id="GBRH01192481">
    <property type="protein sequence ID" value="JAE05415.1"/>
    <property type="molecule type" value="Transcribed_RNA"/>
</dbReference>
<organism evidence="1">
    <name type="scientific">Arundo donax</name>
    <name type="common">Giant reed</name>
    <name type="synonym">Donax arundinaceus</name>
    <dbReference type="NCBI Taxonomy" id="35708"/>
    <lineage>
        <taxon>Eukaryota</taxon>
        <taxon>Viridiplantae</taxon>
        <taxon>Streptophyta</taxon>
        <taxon>Embryophyta</taxon>
        <taxon>Tracheophyta</taxon>
        <taxon>Spermatophyta</taxon>
        <taxon>Magnoliopsida</taxon>
        <taxon>Liliopsida</taxon>
        <taxon>Poales</taxon>
        <taxon>Poaceae</taxon>
        <taxon>PACMAD clade</taxon>
        <taxon>Arundinoideae</taxon>
        <taxon>Arundineae</taxon>
        <taxon>Arundo</taxon>
    </lineage>
</organism>
<name>A0A0A9EXA4_ARUDO</name>
<accession>A0A0A9EXA4</accession>
<sequence length="113" mass="12985">MVSVRFQKVMLPSVDPLTAMYLSPALSQPRGQQKSTEHKYCIRTSNNDKAYCQLGGRMFQKKCSNRKVTPVIFDLIHNTQIGLHHSGISFRRILFFMASFQPGPGYLWRHVGR</sequence>
<reference evidence="1" key="2">
    <citation type="journal article" date="2015" name="Data Brief">
        <title>Shoot transcriptome of the giant reed, Arundo donax.</title>
        <authorList>
            <person name="Barrero R.A."/>
            <person name="Guerrero F.D."/>
            <person name="Moolhuijzen P."/>
            <person name="Goolsby J.A."/>
            <person name="Tidwell J."/>
            <person name="Bellgard S.E."/>
            <person name="Bellgard M.I."/>
        </authorList>
    </citation>
    <scope>NUCLEOTIDE SEQUENCE</scope>
    <source>
        <tissue evidence="1">Shoot tissue taken approximately 20 cm above the soil surface</tissue>
    </source>
</reference>
<protein>
    <submittedName>
        <fullName evidence="1">Uncharacterized protein</fullName>
    </submittedName>
</protein>
<evidence type="ECO:0000313" key="1">
    <source>
        <dbReference type="EMBL" id="JAE05415.1"/>
    </source>
</evidence>
<dbReference type="AlphaFoldDB" id="A0A0A9EXA4"/>
<proteinExistence type="predicted"/>